<dbReference type="PROSITE" id="PS51257">
    <property type="entry name" value="PROKAR_LIPOPROTEIN"/>
    <property type="match status" value="1"/>
</dbReference>
<reference evidence="5 6" key="1">
    <citation type="submission" date="2022-09" db="EMBL/GenBank/DDBJ databases">
        <title>Enrichment on poylsaccharides allowed isolation of novel metabolic and taxonomic groups of Haloarchaea.</title>
        <authorList>
            <person name="Sorokin D.Y."/>
            <person name="Elcheninov A.G."/>
            <person name="Khizhniak T.V."/>
            <person name="Kolganova T.V."/>
            <person name="Kublanov I.V."/>
        </authorList>
    </citation>
    <scope>NUCLEOTIDE SEQUENCE [LARGE SCALE GENOMIC DNA]</scope>
    <source>
        <strain evidence="5 6">AArc-m2/3/4</strain>
    </source>
</reference>
<dbReference type="InterPro" id="IPR002509">
    <property type="entry name" value="NODB_dom"/>
</dbReference>
<evidence type="ECO:0000259" key="4">
    <source>
        <dbReference type="PROSITE" id="PS51677"/>
    </source>
</evidence>
<dbReference type="PANTHER" id="PTHR34216">
    <property type="match status" value="1"/>
</dbReference>
<feature type="compositionally biased region" description="Acidic residues" evidence="3">
    <location>
        <begin position="50"/>
        <end position="67"/>
    </location>
</feature>
<protein>
    <submittedName>
        <fullName evidence="5">Polysaccharide deacetylase family protein</fullName>
    </submittedName>
</protein>
<gene>
    <name evidence="5" type="ORF">OB955_18455</name>
</gene>
<organism evidence="5 6">
    <name type="scientific">Natronoglomus mannanivorans</name>
    <dbReference type="NCBI Taxonomy" id="2979990"/>
    <lineage>
        <taxon>Archaea</taxon>
        <taxon>Methanobacteriati</taxon>
        <taxon>Methanobacteriota</taxon>
        <taxon>Stenosarchaea group</taxon>
        <taxon>Halobacteria</taxon>
        <taxon>Halobacteriales</taxon>
        <taxon>Natrialbaceae</taxon>
        <taxon>Natronoglomus</taxon>
    </lineage>
</organism>
<keyword evidence="2" id="KW-0732">Signal</keyword>
<dbReference type="SUPFAM" id="SSF88713">
    <property type="entry name" value="Glycoside hydrolase/deacetylase"/>
    <property type="match status" value="1"/>
</dbReference>
<dbReference type="Pfam" id="PF01522">
    <property type="entry name" value="Polysacc_deac_1"/>
    <property type="match status" value="1"/>
</dbReference>
<feature type="region of interest" description="Disordered" evidence="3">
    <location>
        <begin position="24"/>
        <end position="76"/>
    </location>
</feature>
<comment type="subcellular location">
    <subcellularLocation>
        <location evidence="1">Secreted</location>
    </subcellularLocation>
</comment>
<evidence type="ECO:0000256" key="1">
    <source>
        <dbReference type="ARBA" id="ARBA00004613"/>
    </source>
</evidence>
<feature type="domain" description="NodB homology" evidence="4">
    <location>
        <begin position="220"/>
        <end position="428"/>
    </location>
</feature>
<name>A0ABT2QIJ1_9EURY</name>
<feature type="compositionally biased region" description="Polar residues" evidence="3">
    <location>
        <begin position="32"/>
        <end position="45"/>
    </location>
</feature>
<dbReference type="CDD" id="cd10970">
    <property type="entry name" value="CE4_DAC_u1_6s"/>
    <property type="match status" value="1"/>
</dbReference>
<dbReference type="EMBL" id="JAOPKB010000013">
    <property type="protein sequence ID" value="MCU4974704.1"/>
    <property type="molecule type" value="Genomic_DNA"/>
</dbReference>
<evidence type="ECO:0000313" key="5">
    <source>
        <dbReference type="EMBL" id="MCU4974704.1"/>
    </source>
</evidence>
<dbReference type="InterPro" id="IPR051398">
    <property type="entry name" value="Polysacch_Deacetylase"/>
</dbReference>
<proteinExistence type="predicted"/>
<dbReference type="Gene3D" id="3.20.20.370">
    <property type="entry name" value="Glycoside hydrolase/deacetylase"/>
    <property type="match status" value="1"/>
</dbReference>
<dbReference type="RefSeq" id="WP_338008688.1">
    <property type="nucleotide sequence ID" value="NZ_JAOPKB010000013.1"/>
</dbReference>
<comment type="caution">
    <text evidence="5">The sequence shown here is derived from an EMBL/GenBank/DDBJ whole genome shotgun (WGS) entry which is preliminary data.</text>
</comment>
<dbReference type="Proteomes" id="UP001320972">
    <property type="component" value="Unassembled WGS sequence"/>
</dbReference>
<evidence type="ECO:0000256" key="2">
    <source>
        <dbReference type="ARBA" id="ARBA00022729"/>
    </source>
</evidence>
<accession>A0ABT2QIJ1</accession>
<keyword evidence="6" id="KW-1185">Reference proteome</keyword>
<dbReference type="PROSITE" id="PS51677">
    <property type="entry name" value="NODB"/>
    <property type="match status" value="1"/>
</dbReference>
<sequence>MKRRAYLAMAASVGLAGCTAALETNEPDVDTTSENQTAEVQSTGRSTSEESGEPESSDEPEEPDDPADTDHPEIAGTFDDFEDLSRWTALEGSLSPADDAFLGAQSALLESDEASNRVTISREFDSPLDLSEVVPGLAVTAEEMVTPTIRLFDAAGNRIDYRRAITGGLPFVRYNFGVRDVDGDPDLSAITELQVIQWTGEETVRFRCDDLHFVPRPETGKVMIQFDDGFETDYTEGFPILEQYEYPAVTFVNPSRIGNDNRLDVKQAEALSDAGWAVGNHCNTHPHLSELKPAKQDAEIREGKEWLVDHGFEDGARYFAYPFGDFDATTIDLVAKHHDLGFAGGLPAQGYATNPQLCSRIGDPDAERACRALDLAAEMRGITTLFYHELEGQLLEDFETTIDHLHDLESAGELEVILPSDLEERFLF</sequence>
<evidence type="ECO:0000256" key="3">
    <source>
        <dbReference type="SAM" id="MobiDB-lite"/>
    </source>
</evidence>
<evidence type="ECO:0000313" key="6">
    <source>
        <dbReference type="Proteomes" id="UP001320972"/>
    </source>
</evidence>
<dbReference type="PANTHER" id="PTHR34216:SF3">
    <property type="entry name" value="POLY-BETA-1,6-N-ACETYL-D-GLUCOSAMINE N-DEACETYLASE"/>
    <property type="match status" value="1"/>
</dbReference>
<dbReference type="InterPro" id="IPR011330">
    <property type="entry name" value="Glyco_hydro/deAcase_b/a-brl"/>
</dbReference>